<dbReference type="AlphaFoldDB" id="A0A368FTF1"/>
<feature type="chain" id="PRO_5016917332" evidence="1">
    <location>
        <begin position="16"/>
        <end position="61"/>
    </location>
</feature>
<organism evidence="2 3">
    <name type="scientific">Ancylostoma caninum</name>
    <name type="common">Dog hookworm</name>
    <dbReference type="NCBI Taxonomy" id="29170"/>
    <lineage>
        <taxon>Eukaryota</taxon>
        <taxon>Metazoa</taxon>
        <taxon>Ecdysozoa</taxon>
        <taxon>Nematoda</taxon>
        <taxon>Chromadorea</taxon>
        <taxon>Rhabditida</taxon>
        <taxon>Rhabditina</taxon>
        <taxon>Rhabditomorpha</taxon>
        <taxon>Strongyloidea</taxon>
        <taxon>Ancylostomatidae</taxon>
        <taxon>Ancylostomatinae</taxon>
        <taxon>Ancylostoma</taxon>
    </lineage>
</organism>
<comment type="caution">
    <text evidence="2">The sequence shown here is derived from an EMBL/GenBank/DDBJ whole genome shotgun (WGS) entry which is preliminary data.</text>
</comment>
<keyword evidence="3" id="KW-1185">Reference proteome</keyword>
<name>A0A368FTF1_ANCCA</name>
<evidence type="ECO:0000256" key="1">
    <source>
        <dbReference type="SAM" id="SignalP"/>
    </source>
</evidence>
<evidence type="ECO:0000313" key="2">
    <source>
        <dbReference type="EMBL" id="RCN33517.1"/>
    </source>
</evidence>
<keyword evidence="1" id="KW-0732">Signal</keyword>
<sequence>MICTLLVILPGLVGASLVATSGRVPLRCRRVKENYNSPLLLRNRHLLREAKRELIQATNFR</sequence>
<gene>
    <name evidence="2" type="ORF">ANCCAN_20654</name>
</gene>
<evidence type="ECO:0000313" key="3">
    <source>
        <dbReference type="Proteomes" id="UP000252519"/>
    </source>
</evidence>
<proteinExistence type="predicted"/>
<dbReference type="EMBL" id="JOJR01000907">
    <property type="protein sequence ID" value="RCN33517.1"/>
    <property type="molecule type" value="Genomic_DNA"/>
</dbReference>
<protein>
    <submittedName>
        <fullName evidence="2">Uncharacterized protein</fullName>
    </submittedName>
</protein>
<dbReference type="Proteomes" id="UP000252519">
    <property type="component" value="Unassembled WGS sequence"/>
</dbReference>
<accession>A0A368FTF1</accession>
<feature type="signal peptide" evidence="1">
    <location>
        <begin position="1"/>
        <end position="15"/>
    </location>
</feature>
<reference evidence="2 3" key="1">
    <citation type="submission" date="2014-10" db="EMBL/GenBank/DDBJ databases">
        <title>Draft genome of the hookworm Ancylostoma caninum.</title>
        <authorList>
            <person name="Mitreva M."/>
        </authorList>
    </citation>
    <scope>NUCLEOTIDE SEQUENCE [LARGE SCALE GENOMIC DNA]</scope>
    <source>
        <strain evidence="2 3">Baltimore</strain>
    </source>
</reference>